<sequence length="89" mass="10630">MRLRNSIELRIPEQLISIWVPEHRMSIESHNYRMKTSKRSESSQVIQETAIVASEVHKSFTYNSIRHIRNVVAFGPLCRRRYNKVLRYS</sequence>
<reference evidence="1 2" key="1">
    <citation type="journal article" date="2008" name="Nature">
        <title>The genome of the model beetle and pest Tribolium castaneum.</title>
        <authorList>
            <consortium name="Tribolium Genome Sequencing Consortium"/>
            <person name="Richards S."/>
            <person name="Gibbs R.A."/>
            <person name="Weinstock G.M."/>
            <person name="Brown S.J."/>
            <person name="Denell R."/>
            <person name="Beeman R.W."/>
            <person name="Gibbs R."/>
            <person name="Beeman R.W."/>
            <person name="Brown S.J."/>
            <person name="Bucher G."/>
            <person name="Friedrich M."/>
            <person name="Grimmelikhuijzen C.J."/>
            <person name="Klingler M."/>
            <person name="Lorenzen M."/>
            <person name="Richards S."/>
            <person name="Roth S."/>
            <person name="Schroder R."/>
            <person name="Tautz D."/>
            <person name="Zdobnov E.M."/>
            <person name="Muzny D."/>
            <person name="Gibbs R.A."/>
            <person name="Weinstock G.M."/>
            <person name="Attaway T."/>
            <person name="Bell S."/>
            <person name="Buhay C.J."/>
            <person name="Chandrabose M.N."/>
            <person name="Chavez D."/>
            <person name="Clerk-Blankenburg K.P."/>
            <person name="Cree A."/>
            <person name="Dao M."/>
            <person name="Davis C."/>
            <person name="Chacko J."/>
            <person name="Dinh H."/>
            <person name="Dugan-Rocha S."/>
            <person name="Fowler G."/>
            <person name="Garner T.T."/>
            <person name="Garnes J."/>
            <person name="Gnirke A."/>
            <person name="Hawes A."/>
            <person name="Hernandez J."/>
            <person name="Hines S."/>
            <person name="Holder M."/>
            <person name="Hume J."/>
            <person name="Jhangiani S.N."/>
            <person name="Joshi V."/>
            <person name="Khan Z.M."/>
            <person name="Jackson L."/>
            <person name="Kovar C."/>
            <person name="Kowis A."/>
            <person name="Lee S."/>
            <person name="Lewis L.R."/>
            <person name="Margolis J."/>
            <person name="Morgan M."/>
            <person name="Nazareth L.V."/>
            <person name="Nguyen N."/>
            <person name="Okwuonu G."/>
            <person name="Parker D."/>
            <person name="Richards S."/>
            <person name="Ruiz S.J."/>
            <person name="Santibanez J."/>
            <person name="Savard J."/>
            <person name="Scherer S.E."/>
            <person name="Schneider B."/>
            <person name="Sodergren E."/>
            <person name="Tautz D."/>
            <person name="Vattahil S."/>
            <person name="Villasana D."/>
            <person name="White C.S."/>
            <person name="Wright R."/>
            <person name="Park Y."/>
            <person name="Beeman R.W."/>
            <person name="Lord J."/>
            <person name="Oppert B."/>
            <person name="Lorenzen M."/>
            <person name="Brown S."/>
            <person name="Wang L."/>
            <person name="Savard J."/>
            <person name="Tautz D."/>
            <person name="Richards S."/>
            <person name="Weinstock G."/>
            <person name="Gibbs R.A."/>
            <person name="Liu Y."/>
            <person name="Worley K."/>
            <person name="Weinstock G."/>
            <person name="Elsik C.G."/>
            <person name="Reese J.T."/>
            <person name="Elhaik E."/>
            <person name="Landan G."/>
            <person name="Graur D."/>
            <person name="Arensburger P."/>
            <person name="Atkinson P."/>
            <person name="Beeman R.W."/>
            <person name="Beidler J."/>
            <person name="Brown S.J."/>
            <person name="Demuth J.P."/>
            <person name="Drury D.W."/>
            <person name="Du Y.Z."/>
            <person name="Fujiwara H."/>
            <person name="Lorenzen M."/>
            <person name="Maselli V."/>
            <person name="Osanai M."/>
            <person name="Park Y."/>
            <person name="Robertson H.M."/>
            <person name="Tu Z."/>
            <person name="Wang J.J."/>
            <person name="Wang S."/>
            <person name="Richards S."/>
            <person name="Song H."/>
            <person name="Zhang L."/>
            <person name="Sodergren E."/>
            <person name="Werner D."/>
            <person name="Stanke M."/>
            <person name="Morgenstern B."/>
            <person name="Solovyev V."/>
            <person name="Kosarev P."/>
            <person name="Brown G."/>
            <person name="Chen H.C."/>
            <person name="Ermolaeva O."/>
            <person name="Hlavina W."/>
            <person name="Kapustin Y."/>
            <person name="Kiryutin B."/>
            <person name="Kitts P."/>
            <person name="Maglott D."/>
            <person name="Pruitt K."/>
            <person name="Sapojnikov V."/>
            <person name="Souvorov A."/>
            <person name="Mackey A.J."/>
            <person name="Waterhouse R.M."/>
            <person name="Wyder S."/>
            <person name="Zdobnov E.M."/>
            <person name="Zdobnov E.M."/>
            <person name="Wyder S."/>
            <person name="Kriventseva E.V."/>
            <person name="Kadowaki T."/>
            <person name="Bork P."/>
            <person name="Aranda M."/>
            <person name="Bao R."/>
            <person name="Beermann A."/>
            <person name="Berns N."/>
            <person name="Bolognesi R."/>
            <person name="Bonneton F."/>
            <person name="Bopp D."/>
            <person name="Brown S.J."/>
            <person name="Bucher G."/>
            <person name="Butts T."/>
            <person name="Chaumot A."/>
            <person name="Denell R.E."/>
            <person name="Ferrier D.E."/>
            <person name="Friedrich M."/>
            <person name="Gordon C.M."/>
            <person name="Jindra M."/>
            <person name="Klingler M."/>
            <person name="Lan Q."/>
            <person name="Lattorff H.M."/>
            <person name="Laudet V."/>
            <person name="von Levetsow C."/>
            <person name="Liu Z."/>
            <person name="Lutz R."/>
            <person name="Lynch J.A."/>
            <person name="da Fonseca R.N."/>
            <person name="Posnien N."/>
            <person name="Reuter R."/>
            <person name="Roth S."/>
            <person name="Savard J."/>
            <person name="Schinko J.B."/>
            <person name="Schmitt C."/>
            <person name="Schoppmeier M."/>
            <person name="Schroder R."/>
            <person name="Shippy T.D."/>
            <person name="Simonnet F."/>
            <person name="Marques-Souza H."/>
            <person name="Tautz D."/>
            <person name="Tomoyasu Y."/>
            <person name="Trauner J."/>
            <person name="Van der Zee M."/>
            <person name="Vervoort M."/>
            <person name="Wittkopp N."/>
            <person name="Wimmer E.A."/>
            <person name="Yang X."/>
            <person name="Jones A.K."/>
            <person name="Sattelle D.B."/>
            <person name="Ebert P.R."/>
            <person name="Nelson D."/>
            <person name="Scott J.G."/>
            <person name="Beeman R.W."/>
            <person name="Muthukrishnan S."/>
            <person name="Kramer K.J."/>
            <person name="Arakane Y."/>
            <person name="Beeman R.W."/>
            <person name="Zhu Q."/>
            <person name="Hogenkamp D."/>
            <person name="Dixit R."/>
            <person name="Oppert B."/>
            <person name="Jiang H."/>
            <person name="Zou Z."/>
            <person name="Marshall J."/>
            <person name="Elpidina E."/>
            <person name="Vinokurov K."/>
            <person name="Oppert C."/>
            <person name="Zou Z."/>
            <person name="Evans J."/>
            <person name="Lu Z."/>
            <person name="Zhao P."/>
            <person name="Sumathipala N."/>
            <person name="Altincicek B."/>
            <person name="Vilcinskas A."/>
            <person name="Williams M."/>
            <person name="Hultmark D."/>
            <person name="Hetru C."/>
            <person name="Jiang H."/>
            <person name="Grimmelikhuijzen C.J."/>
            <person name="Hauser F."/>
            <person name="Cazzamali G."/>
            <person name="Williamson M."/>
            <person name="Park Y."/>
            <person name="Li B."/>
            <person name="Tanaka Y."/>
            <person name="Predel R."/>
            <person name="Neupert S."/>
            <person name="Schachtner J."/>
            <person name="Verleyen P."/>
            <person name="Raible F."/>
            <person name="Bork P."/>
            <person name="Friedrich M."/>
            <person name="Walden K.K."/>
            <person name="Robertson H.M."/>
            <person name="Angeli S."/>
            <person name="Foret S."/>
            <person name="Bucher G."/>
            <person name="Schuetz S."/>
            <person name="Maleszka R."/>
            <person name="Wimmer E.A."/>
            <person name="Beeman R.W."/>
            <person name="Lorenzen M."/>
            <person name="Tomoyasu Y."/>
            <person name="Miller S.C."/>
            <person name="Grossmann D."/>
            <person name="Bucher G."/>
        </authorList>
    </citation>
    <scope>NUCLEOTIDE SEQUENCE [LARGE SCALE GENOMIC DNA]</scope>
    <source>
        <strain evidence="1 2">Georgia GA2</strain>
    </source>
</reference>
<name>D6X0F2_TRICA</name>
<proteinExistence type="predicted"/>
<evidence type="ECO:0000313" key="2">
    <source>
        <dbReference type="Proteomes" id="UP000007266"/>
    </source>
</evidence>
<organism evidence="1 2">
    <name type="scientific">Tribolium castaneum</name>
    <name type="common">Red flour beetle</name>
    <dbReference type="NCBI Taxonomy" id="7070"/>
    <lineage>
        <taxon>Eukaryota</taxon>
        <taxon>Metazoa</taxon>
        <taxon>Ecdysozoa</taxon>
        <taxon>Arthropoda</taxon>
        <taxon>Hexapoda</taxon>
        <taxon>Insecta</taxon>
        <taxon>Pterygota</taxon>
        <taxon>Neoptera</taxon>
        <taxon>Endopterygota</taxon>
        <taxon>Coleoptera</taxon>
        <taxon>Polyphaga</taxon>
        <taxon>Cucujiformia</taxon>
        <taxon>Tenebrionidae</taxon>
        <taxon>Tenebrionidae incertae sedis</taxon>
        <taxon>Tribolium</taxon>
    </lineage>
</organism>
<protein>
    <submittedName>
        <fullName evidence="1">Uncharacterized protein</fullName>
    </submittedName>
</protein>
<dbReference type="EMBL" id="KQ971372">
    <property type="protein sequence ID" value="EFA10535.1"/>
    <property type="molecule type" value="Genomic_DNA"/>
</dbReference>
<dbReference type="InParanoid" id="D6X0F2"/>
<dbReference type="HOGENOM" id="CLU_2457725_0_0_1"/>
<dbReference type="AlphaFoldDB" id="D6X0F2"/>
<evidence type="ECO:0000313" key="1">
    <source>
        <dbReference type="EMBL" id="EFA10535.1"/>
    </source>
</evidence>
<dbReference type="Proteomes" id="UP000007266">
    <property type="component" value="Linkage group 9"/>
</dbReference>
<reference evidence="1 2" key="2">
    <citation type="journal article" date="2010" name="Nucleic Acids Res.">
        <title>BeetleBase in 2010: revisions to provide comprehensive genomic information for Tribolium castaneum.</title>
        <authorList>
            <person name="Kim H.S."/>
            <person name="Murphy T."/>
            <person name="Xia J."/>
            <person name="Caragea D."/>
            <person name="Park Y."/>
            <person name="Beeman R.W."/>
            <person name="Lorenzen M.D."/>
            <person name="Butcher S."/>
            <person name="Manak J.R."/>
            <person name="Brown S.J."/>
        </authorList>
    </citation>
    <scope>GENOME REANNOTATION</scope>
    <source>
        <strain evidence="1 2">Georgia GA2</strain>
    </source>
</reference>
<gene>
    <name evidence="1" type="primary">GLEAN_12789</name>
    <name evidence="1" type="ORF">TcasGA2_TC012789</name>
</gene>
<accession>D6X0F2</accession>
<keyword evidence="2" id="KW-1185">Reference proteome</keyword>